<accession>A0A1R1XW78</accession>
<name>A0A1R1XW78_9FUNG</name>
<reference evidence="2" key="1">
    <citation type="submission" date="2017-01" db="EMBL/GenBank/DDBJ databases">
        <authorList>
            <person name="Mah S.A."/>
            <person name="Swanson W.J."/>
            <person name="Moy G.W."/>
            <person name="Vacquier V.D."/>
        </authorList>
    </citation>
    <scope>NUCLEOTIDE SEQUENCE [LARGE SCALE GENOMIC DNA]</scope>
    <source>
        <strain evidence="2">ID-206-W2</strain>
    </source>
</reference>
<protein>
    <submittedName>
        <fullName evidence="2">Uncharacterized protein</fullName>
    </submittedName>
</protein>
<dbReference type="AlphaFoldDB" id="A0A1R1XW78"/>
<evidence type="ECO:0000313" key="4">
    <source>
        <dbReference type="Proteomes" id="UP000187429"/>
    </source>
</evidence>
<sequence length="110" mass="12078">MEDPIRVPSLESVITSSTEGQSGTSSYNINAPALEISDMGPWSSGILILQVAITSSDNHSSRTKSVKSPFSENKNWNLMAWRVSGVYFKLNVCQILPLKLSFPKNNESSE</sequence>
<feature type="region of interest" description="Disordered" evidence="1">
    <location>
        <begin position="1"/>
        <end position="27"/>
    </location>
</feature>
<evidence type="ECO:0000256" key="1">
    <source>
        <dbReference type="SAM" id="MobiDB-lite"/>
    </source>
</evidence>
<proteinExistence type="predicted"/>
<keyword evidence="4" id="KW-1185">Reference proteome</keyword>
<evidence type="ECO:0000313" key="2">
    <source>
        <dbReference type="EMBL" id="OMJ18799.1"/>
    </source>
</evidence>
<organism evidence="2 4">
    <name type="scientific">Smittium culicis</name>
    <dbReference type="NCBI Taxonomy" id="133412"/>
    <lineage>
        <taxon>Eukaryota</taxon>
        <taxon>Fungi</taxon>
        <taxon>Fungi incertae sedis</taxon>
        <taxon>Zoopagomycota</taxon>
        <taxon>Kickxellomycotina</taxon>
        <taxon>Harpellomycetes</taxon>
        <taxon>Harpellales</taxon>
        <taxon>Legeriomycetaceae</taxon>
        <taxon>Smittium</taxon>
    </lineage>
</organism>
<dbReference type="Proteomes" id="UP000187429">
    <property type="component" value="Unassembled WGS sequence"/>
</dbReference>
<gene>
    <name evidence="2" type="ORF">AYI69_g6871</name>
    <name evidence="3" type="ORF">AYI69_g711</name>
</gene>
<dbReference type="EMBL" id="LSSM01003178">
    <property type="protein sequence ID" value="OMJ18799.1"/>
    <property type="molecule type" value="Genomic_DNA"/>
</dbReference>
<evidence type="ECO:0000313" key="3">
    <source>
        <dbReference type="EMBL" id="OMJ29770.1"/>
    </source>
</evidence>
<feature type="compositionally biased region" description="Low complexity" evidence="1">
    <location>
        <begin position="15"/>
        <end position="26"/>
    </location>
</feature>
<comment type="caution">
    <text evidence="2">The sequence shown here is derived from an EMBL/GenBank/DDBJ whole genome shotgun (WGS) entry which is preliminary data.</text>
</comment>
<dbReference type="EMBL" id="LSSM01000186">
    <property type="protein sequence ID" value="OMJ29770.1"/>
    <property type="molecule type" value="Genomic_DNA"/>
</dbReference>
<reference evidence="4" key="2">
    <citation type="submission" date="2017-01" db="EMBL/GenBank/DDBJ databases">
        <authorList>
            <person name="Wang Y."/>
            <person name="White M."/>
            <person name="Kvist S."/>
            <person name="Moncalvo J.-M."/>
        </authorList>
    </citation>
    <scope>NUCLEOTIDE SEQUENCE [LARGE SCALE GENOMIC DNA]</scope>
    <source>
        <strain evidence="4">ID-206-W2</strain>
    </source>
</reference>